<reference evidence="8" key="3">
    <citation type="submission" date="2025-08" db="UniProtKB">
        <authorList>
            <consortium name="Ensembl"/>
        </authorList>
    </citation>
    <scope>IDENTIFICATION</scope>
    <source>
        <strain evidence="8">HSOK</strain>
    </source>
</reference>
<keyword evidence="2" id="KW-0964">Secreted</keyword>
<feature type="region of interest" description="Disordered" evidence="5">
    <location>
        <begin position="52"/>
        <end position="80"/>
    </location>
</feature>
<dbReference type="PANTHER" id="PTHR15427">
    <property type="entry name" value="EMILIN ELASTIN MICROFIBRIL INTERFACE-LOCATED PROTEIN ELASTIN MICROFIBRIL INTERFACER"/>
    <property type="match status" value="1"/>
</dbReference>
<dbReference type="InterPro" id="IPR001073">
    <property type="entry name" value="C1q_dom"/>
</dbReference>
<name>A0A3P9ITW7_ORYLA</name>
<dbReference type="Ensembl" id="ENSORLT00015010326.1">
    <property type="protein sequence ID" value="ENSORLP00015023510.1"/>
    <property type="gene ID" value="ENSORLG00015003514.1"/>
</dbReference>
<evidence type="ECO:0000256" key="5">
    <source>
        <dbReference type="SAM" id="MobiDB-lite"/>
    </source>
</evidence>
<feature type="region of interest" description="Disordered" evidence="5">
    <location>
        <begin position="654"/>
        <end position="691"/>
    </location>
</feature>
<dbReference type="PANTHER" id="PTHR15427:SF40">
    <property type="entry name" value="MULTIMERIN-2 PRECURSOR"/>
    <property type="match status" value="1"/>
</dbReference>
<dbReference type="InterPro" id="IPR008983">
    <property type="entry name" value="Tumour_necrosis_fac-like_dom"/>
</dbReference>
<keyword evidence="4" id="KW-0175">Coiled coil</keyword>
<accession>A0A3P9ITW7</accession>
<feature type="domain" description="C1q" evidence="7">
    <location>
        <begin position="853"/>
        <end position="947"/>
    </location>
</feature>
<proteinExistence type="predicted"/>
<feature type="signal peptide" evidence="6">
    <location>
        <begin position="1"/>
        <end position="50"/>
    </location>
</feature>
<evidence type="ECO:0000256" key="2">
    <source>
        <dbReference type="ARBA" id="ARBA00022525"/>
    </source>
</evidence>
<organism evidence="8 9">
    <name type="scientific">Oryzias latipes</name>
    <name type="common">Japanese rice fish</name>
    <name type="synonym">Japanese killifish</name>
    <dbReference type="NCBI Taxonomy" id="8090"/>
    <lineage>
        <taxon>Eukaryota</taxon>
        <taxon>Metazoa</taxon>
        <taxon>Chordata</taxon>
        <taxon>Craniata</taxon>
        <taxon>Vertebrata</taxon>
        <taxon>Euteleostomi</taxon>
        <taxon>Actinopterygii</taxon>
        <taxon>Neopterygii</taxon>
        <taxon>Teleostei</taxon>
        <taxon>Neoteleostei</taxon>
        <taxon>Acanthomorphata</taxon>
        <taxon>Ovalentaria</taxon>
        <taxon>Atherinomorphae</taxon>
        <taxon>Beloniformes</taxon>
        <taxon>Adrianichthyidae</taxon>
        <taxon>Oryziinae</taxon>
        <taxon>Oryzias</taxon>
    </lineage>
</organism>
<evidence type="ECO:0000256" key="4">
    <source>
        <dbReference type="SAM" id="Coils"/>
    </source>
</evidence>
<dbReference type="Pfam" id="PF00386">
    <property type="entry name" value="C1q"/>
    <property type="match status" value="1"/>
</dbReference>
<reference evidence="8 9" key="2">
    <citation type="submission" date="2017-04" db="EMBL/GenBank/DDBJ databases">
        <title>CpG methylation of centromeres and impact of large insertions on vertebrate speciation.</title>
        <authorList>
            <person name="Ichikawa K."/>
            <person name="Yoshimura J."/>
            <person name="Morishita S."/>
        </authorList>
    </citation>
    <scope>NUCLEOTIDE SEQUENCE</scope>
    <source>
        <strain evidence="8 9">HSOK</strain>
    </source>
</reference>
<sequence>MGAEPVPPSSASSLKAAGSRGVPLKADMAAEGMLLLLLALLVSARCEVRARDPEVEGEEDEEHFGGGGVGGQKPPNPHRRDIHLVEEKGNHVIQRGNWCAFVHERVVEVCGTEKCVRSLCSSQGCQQHVNHQWINAVGGRLRVKKDSLMQISSDSRSRVRDRLGKQQIHRQKRRTVSALRWHCCPGFKGENCSITAEDPHLNSGVSEPQRTEIHPAGVEDPATLPIPHFMTLVMSRLEHLSQQVGQLTNDVAQLKRRQFGASRAGDPLEGPQSDEGVEERLDAKLNDVFVQIHEVQRQMDEHRTDMENRLHSQHAILQYNLTSFKTDVDVKLKRHQKMLLVNLQAMNTTLAELKPDQDSIHEDEPEDPPSLPSNTTVLWDAVTQLDNKLLNNANKVDRLLDDMEVTSGGVEQLTENLKNLERLINQTARRSQVLFMETGLEVEESKVSAQRQVEELGRNLTLLEEHMRRTDKDVDYLFSLSYKQNLSKNCDCKELKANVGFLERAVANVTALANENRVALDEQSEGGVGQWGGASDWEPAVEALQRGLQQVKELLALGQSRSSTLDLRLTQLASSLSALQEADVELENRTAGLLDFFYSLQGDVVRHNDVMQLLLGEEVLEFVEWPLQDQEAHSIPALKEELRVLQEQLRSHEELGTGGKEEVPSADQPSTFHPLADWQPGGSRRKGGVHPTREQQLLLHPERQLAGDGSDLWKLEKKVEKLQQQLVKLEQRSYTCSSEGEAPPAGTEATFCTELMWLKRGLEEHLRLFKNVFINADVLLKANATLELDKLWELMKRKGGRGGGRRGSKGVEGRSRREALGAPVLSSSLLFIAGSPRRVSNGFMAFQPSLNWGQFYSKTGTFRAPVGGVYLFLLTLDLRPGPAHVYLRTGENEGGAPMSLQRQSVMEAGPVSGMGVHSLREGQEVWLDLRQGEWVESKDNVFAGLLLHRTT</sequence>
<evidence type="ECO:0000313" key="8">
    <source>
        <dbReference type="Ensembl" id="ENSORLP00015023510.1"/>
    </source>
</evidence>
<reference evidence="8" key="4">
    <citation type="submission" date="2025-09" db="UniProtKB">
        <authorList>
            <consortium name="Ensembl"/>
        </authorList>
    </citation>
    <scope>IDENTIFICATION</scope>
    <source>
        <strain evidence="8">HSOK</strain>
    </source>
</reference>
<protein>
    <recommendedName>
        <fullName evidence="7">C1q domain-containing protein</fullName>
    </recommendedName>
</protein>
<comment type="subcellular location">
    <subcellularLocation>
        <location evidence="1">Secreted</location>
        <location evidence="1">Extracellular space</location>
        <location evidence="1">Extracellular matrix</location>
    </subcellularLocation>
</comment>
<dbReference type="SUPFAM" id="SSF49842">
    <property type="entry name" value="TNF-like"/>
    <property type="match status" value="1"/>
</dbReference>
<keyword evidence="3" id="KW-0272">Extracellular matrix</keyword>
<feature type="coiled-coil region" evidence="4">
    <location>
        <begin position="403"/>
        <end position="466"/>
    </location>
</feature>
<feature type="compositionally biased region" description="Basic and acidic residues" evidence="5">
    <location>
        <begin position="654"/>
        <end position="663"/>
    </location>
</feature>
<dbReference type="Gene3D" id="2.60.120.40">
    <property type="match status" value="1"/>
</dbReference>
<evidence type="ECO:0000313" key="9">
    <source>
        <dbReference type="Proteomes" id="UP000265200"/>
    </source>
</evidence>
<evidence type="ECO:0000256" key="1">
    <source>
        <dbReference type="ARBA" id="ARBA00004498"/>
    </source>
</evidence>
<keyword evidence="6" id="KW-0732">Signal</keyword>
<evidence type="ECO:0000256" key="3">
    <source>
        <dbReference type="ARBA" id="ARBA00022530"/>
    </source>
</evidence>
<dbReference type="AlphaFoldDB" id="A0A3P9ITW7"/>
<feature type="chain" id="PRO_5018177241" description="C1q domain-containing protein" evidence="6">
    <location>
        <begin position="51"/>
        <end position="951"/>
    </location>
</feature>
<reference key="1">
    <citation type="journal article" date="2007" name="Nature">
        <title>The medaka draft genome and insights into vertebrate genome evolution.</title>
        <authorList>
            <person name="Kasahara M."/>
            <person name="Naruse K."/>
            <person name="Sasaki S."/>
            <person name="Nakatani Y."/>
            <person name="Qu W."/>
            <person name="Ahsan B."/>
            <person name="Yamada T."/>
            <person name="Nagayasu Y."/>
            <person name="Doi K."/>
            <person name="Kasai Y."/>
            <person name="Jindo T."/>
            <person name="Kobayashi D."/>
            <person name="Shimada A."/>
            <person name="Toyoda A."/>
            <person name="Kuroki Y."/>
            <person name="Fujiyama A."/>
            <person name="Sasaki T."/>
            <person name="Shimizu A."/>
            <person name="Asakawa S."/>
            <person name="Shimizu N."/>
            <person name="Hashimoto S."/>
            <person name="Yang J."/>
            <person name="Lee Y."/>
            <person name="Matsushima K."/>
            <person name="Sugano S."/>
            <person name="Sakaizumi M."/>
            <person name="Narita T."/>
            <person name="Ohishi K."/>
            <person name="Haga S."/>
            <person name="Ohta F."/>
            <person name="Nomoto H."/>
            <person name="Nogata K."/>
            <person name="Morishita T."/>
            <person name="Endo T."/>
            <person name="Shin-I T."/>
            <person name="Takeda H."/>
            <person name="Morishita S."/>
            <person name="Kohara Y."/>
        </authorList>
    </citation>
    <scope>NUCLEOTIDE SEQUENCE [LARGE SCALE GENOMIC DNA]</scope>
    <source>
        <strain>Hd-rR</strain>
    </source>
</reference>
<dbReference type="Proteomes" id="UP000265200">
    <property type="component" value="Chromosome 15"/>
</dbReference>
<evidence type="ECO:0000256" key="6">
    <source>
        <dbReference type="SAM" id="SignalP"/>
    </source>
</evidence>
<evidence type="ECO:0000259" key="7">
    <source>
        <dbReference type="Pfam" id="PF00386"/>
    </source>
</evidence>
<dbReference type="InterPro" id="IPR050392">
    <property type="entry name" value="Collagen/C1q_domain"/>
</dbReference>